<dbReference type="Proteomes" id="UP000192639">
    <property type="component" value="Unassembled WGS sequence"/>
</dbReference>
<feature type="region of interest" description="Disordered" evidence="1">
    <location>
        <begin position="66"/>
        <end position="95"/>
    </location>
</feature>
<dbReference type="VEuPathDB" id="MicrosporidiaDB:ECANGB1_1865"/>
<gene>
    <name evidence="2" type="ORF">ECANGB1_1865</name>
</gene>
<comment type="caution">
    <text evidence="2">The sequence shown here is derived from an EMBL/GenBank/DDBJ whole genome shotgun (WGS) entry which is preliminary data.</text>
</comment>
<evidence type="ECO:0000313" key="2">
    <source>
        <dbReference type="EMBL" id="ORD93626.1"/>
    </source>
</evidence>
<keyword evidence="3" id="KW-1185">Reference proteome</keyword>
<organism evidence="2 3">
    <name type="scientific">Enterospora canceri</name>
    <dbReference type="NCBI Taxonomy" id="1081671"/>
    <lineage>
        <taxon>Eukaryota</taxon>
        <taxon>Fungi</taxon>
        <taxon>Fungi incertae sedis</taxon>
        <taxon>Microsporidia</taxon>
        <taxon>Enterocytozoonidae</taxon>
        <taxon>Enterospora</taxon>
    </lineage>
</organism>
<evidence type="ECO:0000256" key="1">
    <source>
        <dbReference type="SAM" id="MobiDB-lite"/>
    </source>
</evidence>
<sequence>MFSLEKDEKDKSGEIEKSKEATAVAGLLSLEKETDGPNKTNSVHGIATGTIIVKEKDDSDVIIENESAEFSDKKGSRSNNAQNKNSDYSELFSGKPVQNDSSNYYNKDGFNVKEVYKKGLSAFVAKNNLANLSSGPFGIFKSKIKCSNTLLGVVREKTLFMYFLYRNLRCTKEYEELYRAYVPRPENKSIESYKIGEMYLVGNRTGNRVRNRAVSLPKYRDNHFACESDENCKNMKITEKKGVTRGRKSCATTKNRAIKTNKHYNPPIDNQDIRKYKGWIAENVPKIRTISEKEPEYRNVPYLVWIDSMVNHFIKRFYKSMDLEDDEIEIERTVFQLALRLGTEWGMMGMNQKQEWLKKAKKDVRKWMDEQKTAKENNSENEESEK</sequence>
<reference evidence="2 3" key="1">
    <citation type="journal article" date="2017" name="Environ. Microbiol.">
        <title>Decay of the glycolytic pathway and adaptation to intranuclear parasitism within Enterocytozoonidae microsporidia.</title>
        <authorList>
            <person name="Wiredu Boakye D."/>
            <person name="Jaroenlak P."/>
            <person name="Prachumwat A."/>
            <person name="Williams T.A."/>
            <person name="Bateman K.S."/>
            <person name="Itsathitphaisarn O."/>
            <person name="Sritunyalucksana K."/>
            <person name="Paszkiewicz K.H."/>
            <person name="Moore K.A."/>
            <person name="Stentiford G.D."/>
            <person name="Williams B.A."/>
        </authorList>
    </citation>
    <scope>NUCLEOTIDE SEQUENCE [LARGE SCALE GENOMIC DNA]</scope>
    <source>
        <strain evidence="2 3">GB1</strain>
    </source>
</reference>
<dbReference type="EMBL" id="LWDP01000061">
    <property type="protein sequence ID" value="ORD93626.1"/>
    <property type="molecule type" value="Genomic_DNA"/>
</dbReference>
<evidence type="ECO:0000313" key="3">
    <source>
        <dbReference type="Proteomes" id="UP000192639"/>
    </source>
</evidence>
<dbReference type="AlphaFoldDB" id="A0A1Y1S5B8"/>
<dbReference type="OrthoDB" id="10675220at2759"/>
<protein>
    <submittedName>
        <fullName evidence="2">Uncharacterized protein</fullName>
    </submittedName>
</protein>
<name>A0A1Y1S5B8_9MICR</name>
<accession>A0A1Y1S5B8</accession>
<feature type="compositionally biased region" description="Polar residues" evidence="1">
    <location>
        <begin position="77"/>
        <end position="88"/>
    </location>
</feature>
<proteinExistence type="predicted"/>